<gene>
    <name evidence="1" type="ORF">S12H4_29093</name>
</gene>
<evidence type="ECO:0000313" key="1">
    <source>
        <dbReference type="EMBL" id="GAI94750.1"/>
    </source>
</evidence>
<reference evidence="1" key="1">
    <citation type="journal article" date="2014" name="Front. Microbiol.">
        <title>High frequency of phylogenetically diverse reductive dehalogenase-homologous genes in deep subseafloor sedimentary metagenomes.</title>
        <authorList>
            <person name="Kawai M."/>
            <person name="Futagami T."/>
            <person name="Toyoda A."/>
            <person name="Takaki Y."/>
            <person name="Nishi S."/>
            <person name="Hori S."/>
            <person name="Arai W."/>
            <person name="Tsubouchi T."/>
            <person name="Morono Y."/>
            <person name="Uchiyama I."/>
            <person name="Ito T."/>
            <person name="Fujiyama A."/>
            <person name="Inagaki F."/>
            <person name="Takami H."/>
        </authorList>
    </citation>
    <scope>NUCLEOTIDE SEQUENCE</scope>
    <source>
        <strain evidence="1">Expedition CK06-06</strain>
    </source>
</reference>
<proteinExistence type="predicted"/>
<organism evidence="1">
    <name type="scientific">marine sediment metagenome</name>
    <dbReference type="NCBI Taxonomy" id="412755"/>
    <lineage>
        <taxon>unclassified sequences</taxon>
        <taxon>metagenomes</taxon>
        <taxon>ecological metagenomes</taxon>
    </lineage>
</organism>
<feature type="non-terminal residue" evidence="1">
    <location>
        <position position="1"/>
    </location>
</feature>
<evidence type="ECO:0008006" key="2">
    <source>
        <dbReference type="Google" id="ProtNLM"/>
    </source>
</evidence>
<protein>
    <recommendedName>
        <fullName evidence="2">N-acetyltransferase domain-containing protein</fullName>
    </recommendedName>
</protein>
<dbReference type="AlphaFoldDB" id="X1U4I9"/>
<accession>X1U4I9</accession>
<name>X1U4I9_9ZZZZ</name>
<dbReference type="EMBL" id="BARW01016754">
    <property type="protein sequence ID" value="GAI94750.1"/>
    <property type="molecule type" value="Genomic_DNA"/>
</dbReference>
<sequence length="283" mass="33017">DNYVGHIHVKVYNNGERESFSCNDIFVIRELRDKGLGSEITLKTFLAAAKEAKLRGIKPAKWVSVYYSVNEDTYDNDWEFNVVPLIGLLESLGFDDYLAEFESGKLRDTELLGLMQKHSKRNRKLQGTYYNTLNNLRIRFCLKMTKRFFVEICYAIWNRLKPSEPALGTIKFTNVEENAEHGRIVKEKLESLLKQGENKRLTDAFRSAVYEILKKDIRNLKPEDIGIEFDLAESKPEFNQITLRIKHKLDDIEIAKVTYSILSMDFWWDGSVLNNEPFIRQTD</sequence>
<feature type="non-terminal residue" evidence="1">
    <location>
        <position position="283"/>
    </location>
</feature>
<comment type="caution">
    <text evidence="1">The sequence shown here is derived from an EMBL/GenBank/DDBJ whole genome shotgun (WGS) entry which is preliminary data.</text>
</comment>